<dbReference type="EMBL" id="MHCQ01000049">
    <property type="protein sequence ID" value="OGY22847.1"/>
    <property type="molecule type" value="Genomic_DNA"/>
</dbReference>
<name>A0A1G1W637_9BACT</name>
<evidence type="ECO:0000256" key="1">
    <source>
        <dbReference type="ARBA" id="ARBA00008754"/>
    </source>
</evidence>
<dbReference type="PANTHER" id="PTHR30345">
    <property type="entry name" value="RIBOSE-5-PHOSPHATE ISOMERASE B"/>
    <property type="match status" value="1"/>
</dbReference>
<evidence type="ECO:0008006" key="4">
    <source>
        <dbReference type="Google" id="ProtNLM"/>
    </source>
</evidence>
<dbReference type="PIRSF" id="PIRSF005384">
    <property type="entry name" value="RpiB_LacA_B"/>
    <property type="match status" value="1"/>
</dbReference>
<gene>
    <name evidence="2" type="ORF">A2Y57_02820</name>
</gene>
<dbReference type="NCBIfam" id="NF004051">
    <property type="entry name" value="PRK05571.1"/>
    <property type="match status" value="1"/>
</dbReference>
<organism evidence="2 3">
    <name type="scientific">Candidatus Woykebacteria bacterium RBG_13_40_7b</name>
    <dbReference type="NCBI Taxonomy" id="1802594"/>
    <lineage>
        <taxon>Bacteria</taxon>
        <taxon>Candidatus Woykeibacteriota</taxon>
    </lineage>
</organism>
<dbReference type="SUPFAM" id="SSF89623">
    <property type="entry name" value="Ribose/Galactose isomerase RpiB/AlsB"/>
    <property type="match status" value="1"/>
</dbReference>
<dbReference type="InterPro" id="IPR036569">
    <property type="entry name" value="RpiB_LacA_LacB_sf"/>
</dbReference>
<evidence type="ECO:0000313" key="2">
    <source>
        <dbReference type="EMBL" id="OGY22847.1"/>
    </source>
</evidence>
<sequence length="147" mass="16347">MIYLASDHAGFELKESLKKYFEELGQKYEDLGPNTFDPEDDFPEYSVAVARKVSAGNAQGILICGTGQGTALAANKIKGIRAYTAWDEFTAKHARENGDANILALGARTIDEDTAKRLVKVFLETPFLGKEKYTRRIKKVEEIEKNG</sequence>
<dbReference type="CDD" id="cd00133">
    <property type="entry name" value="PTS_IIB"/>
    <property type="match status" value="1"/>
</dbReference>
<dbReference type="AlphaFoldDB" id="A0A1G1W637"/>
<evidence type="ECO:0000313" key="3">
    <source>
        <dbReference type="Proteomes" id="UP000177103"/>
    </source>
</evidence>
<dbReference type="GO" id="GO:0005975">
    <property type="term" value="P:carbohydrate metabolic process"/>
    <property type="evidence" value="ECO:0007669"/>
    <property type="project" value="InterPro"/>
</dbReference>
<comment type="similarity">
    <text evidence="1">Belongs to the LacAB/RpiB family.</text>
</comment>
<reference evidence="2 3" key="1">
    <citation type="journal article" date="2016" name="Nat. Commun.">
        <title>Thousands of microbial genomes shed light on interconnected biogeochemical processes in an aquifer system.</title>
        <authorList>
            <person name="Anantharaman K."/>
            <person name="Brown C.T."/>
            <person name="Hug L.A."/>
            <person name="Sharon I."/>
            <person name="Castelle C.J."/>
            <person name="Probst A.J."/>
            <person name="Thomas B.C."/>
            <person name="Singh A."/>
            <person name="Wilkins M.J."/>
            <person name="Karaoz U."/>
            <person name="Brodie E.L."/>
            <person name="Williams K.H."/>
            <person name="Hubbard S.S."/>
            <person name="Banfield J.F."/>
        </authorList>
    </citation>
    <scope>NUCLEOTIDE SEQUENCE [LARGE SCALE GENOMIC DNA]</scope>
</reference>
<dbReference type="Pfam" id="PF02502">
    <property type="entry name" value="LacAB_rpiB"/>
    <property type="match status" value="1"/>
</dbReference>
<dbReference type="Proteomes" id="UP000177103">
    <property type="component" value="Unassembled WGS sequence"/>
</dbReference>
<proteinExistence type="inferred from homology"/>
<dbReference type="PANTHER" id="PTHR30345:SF0">
    <property type="entry name" value="DNA DAMAGE-REPAIR_TOLERATION PROTEIN DRT102"/>
    <property type="match status" value="1"/>
</dbReference>
<dbReference type="InterPro" id="IPR003500">
    <property type="entry name" value="RpiB_LacA_LacB"/>
</dbReference>
<dbReference type="GO" id="GO:0016861">
    <property type="term" value="F:intramolecular oxidoreductase activity, interconverting aldoses and ketoses"/>
    <property type="evidence" value="ECO:0007669"/>
    <property type="project" value="UniProtKB-ARBA"/>
</dbReference>
<protein>
    <recommendedName>
        <fullName evidence="4">Ribose 5-phosphate isomerase B</fullName>
    </recommendedName>
</protein>
<dbReference type="Gene3D" id="3.40.1400.10">
    <property type="entry name" value="Sugar-phosphate isomerase, RpiB/LacA/LacB"/>
    <property type="match status" value="1"/>
</dbReference>
<accession>A0A1G1W637</accession>
<comment type="caution">
    <text evidence="2">The sequence shown here is derived from an EMBL/GenBank/DDBJ whole genome shotgun (WGS) entry which is preliminary data.</text>
</comment>
<dbReference type="NCBIfam" id="TIGR00689">
    <property type="entry name" value="rpiB_lacA_lacB"/>
    <property type="match status" value="1"/>
</dbReference>